<evidence type="ECO:0000259" key="1">
    <source>
        <dbReference type="PROSITE" id="PS50006"/>
    </source>
</evidence>
<dbReference type="SUPFAM" id="SSF49879">
    <property type="entry name" value="SMAD/FHA domain"/>
    <property type="match status" value="1"/>
</dbReference>
<sequence>MLSSQLPSFNLAIAPLKTAQGSCPPDYAIWVLQAPYTGGYVHQDCPWSSSLGEAWQQWQQFFAVNPLPLSPALAAVGSSTSIDHLPDLEQSWPRSHSSRLMQELGLQLWQWLFSGAVEASFAQSQGIALGREVPLRLRLDIRASELIPLPWEIAQPRIGKAALALAPQLLFSRTTCDVDPLVLRRAQRSLNILLVLGKPQVEGDWASVSSPLLALDDEAQRLRAVFETGPSTSCQVPYQFDVLMQPTAAELTQQLQRQDYHIFLYAGHGATAPDGGLLFLGEETRLSGTELAQILVRSQVTLAVFNACWGAQLDSHGDHCIPRSSVAEVLLHHGVPAALAMRDAIADTEALSFIEEFAGAIAQGHPIERAVAIARQQLLTLYKFNQPAWTLPVLYLHPEFDGYLLETPSPLSPDQMPTELPEDASTTLKGPQINAYLTPQGSSASSKSGFKLRGGLMRLGRSQENEGVLEEPWVSQHHAEIVRRHVPQQSPSYVLRDFSRYGTLVQQEGDWRKIHHQEVVLTSGMILKFGSSQGQPWQFRLAE</sequence>
<evidence type="ECO:0000313" key="3">
    <source>
        <dbReference type="Proteomes" id="UP001056708"/>
    </source>
</evidence>
<dbReference type="PROSITE" id="PS50006">
    <property type="entry name" value="FHA_DOMAIN"/>
    <property type="match status" value="1"/>
</dbReference>
<dbReference type="Pfam" id="PF12770">
    <property type="entry name" value="CHAT"/>
    <property type="match status" value="1"/>
</dbReference>
<name>A0ABY5AP48_9CYAN</name>
<dbReference type="InterPro" id="IPR000253">
    <property type="entry name" value="FHA_dom"/>
</dbReference>
<dbReference type="Gene3D" id="2.60.200.20">
    <property type="match status" value="1"/>
</dbReference>
<dbReference type="Pfam" id="PF00498">
    <property type="entry name" value="FHA"/>
    <property type="match status" value="1"/>
</dbReference>
<proteinExistence type="predicted"/>
<organism evidence="2 3">
    <name type="scientific">Phormidium yuhuli AB48</name>
    <dbReference type="NCBI Taxonomy" id="2940671"/>
    <lineage>
        <taxon>Bacteria</taxon>
        <taxon>Bacillati</taxon>
        <taxon>Cyanobacteriota</taxon>
        <taxon>Cyanophyceae</taxon>
        <taxon>Oscillatoriophycideae</taxon>
        <taxon>Oscillatoriales</taxon>
        <taxon>Oscillatoriaceae</taxon>
        <taxon>Phormidium</taxon>
        <taxon>Phormidium yuhuli</taxon>
    </lineage>
</organism>
<dbReference type="EMBL" id="CP098611">
    <property type="protein sequence ID" value="USR90024.1"/>
    <property type="molecule type" value="Genomic_DNA"/>
</dbReference>
<dbReference type="RefSeq" id="WP_252661607.1">
    <property type="nucleotide sequence ID" value="NZ_CP098611.1"/>
</dbReference>
<accession>A0ABY5AP48</accession>
<reference evidence="2" key="1">
    <citation type="submission" date="2022-06" db="EMBL/GenBank/DDBJ databases">
        <title>Genome sequence of Phormidium yuhuli AB48 isolated from an industrial photobioreactor environment.</title>
        <authorList>
            <person name="Qiu Y."/>
            <person name="Noonan A.J.C."/>
            <person name="Dofher K."/>
            <person name="Koch M."/>
            <person name="Kieft B."/>
            <person name="Lin X."/>
            <person name="Ziels R.M."/>
            <person name="Hallam S.J."/>
        </authorList>
    </citation>
    <scope>NUCLEOTIDE SEQUENCE</scope>
    <source>
        <strain evidence="2">AB48</strain>
    </source>
</reference>
<gene>
    <name evidence="2" type="ORF">NEA10_14335</name>
</gene>
<dbReference type="CDD" id="cd00060">
    <property type="entry name" value="FHA"/>
    <property type="match status" value="1"/>
</dbReference>
<dbReference type="Proteomes" id="UP001056708">
    <property type="component" value="Chromosome"/>
</dbReference>
<feature type="domain" description="FHA" evidence="1">
    <location>
        <begin position="457"/>
        <end position="506"/>
    </location>
</feature>
<protein>
    <submittedName>
        <fullName evidence="2">CHAT domain-containing protein</fullName>
    </submittedName>
</protein>
<keyword evidence="3" id="KW-1185">Reference proteome</keyword>
<dbReference type="InterPro" id="IPR024983">
    <property type="entry name" value="CHAT_dom"/>
</dbReference>
<dbReference type="InterPro" id="IPR008984">
    <property type="entry name" value="SMAD_FHA_dom_sf"/>
</dbReference>
<evidence type="ECO:0000313" key="2">
    <source>
        <dbReference type="EMBL" id="USR90024.1"/>
    </source>
</evidence>